<keyword evidence="1" id="KW-0812">Transmembrane</keyword>
<organism evidence="2 3">
    <name type="scientific">Spirosoma arboris</name>
    <dbReference type="NCBI Taxonomy" id="2682092"/>
    <lineage>
        <taxon>Bacteria</taxon>
        <taxon>Pseudomonadati</taxon>
        <taxon>Bacteroidota</taxon>
        <taxon>Cytophagia</taxon>
        <taxon>Cytophagales</taxon>
        <taxon>Cytophagaceae</taxon>
        <taxon>Spirosoma</taxon>
    </lineage>
</organism>
<evidence type="ECO:0000313" key="2">
    <source>
        <dbReference type="EMBL" id="MVM33629.1"/>
    </source>
</evidence>
<dbReference type="Proteomes" id="UP000436006">
    <property type="component" value="Unassembled WGS sequence"/>
</dbReference>
<feature type="transmembrane region" description="Helical" evidence="1">
    <location>
        <begin position="7"/>
        <end position="28"/>
    </location>
</feature>
<keyword evidence="3" id="KW-1185">Reference proteome</keyword>
<comment type="caution">
    <text evidence="2">The sequence shown here is derived from an EMBL/GenBank/DDBJ whole genome shotgun (WGS) entry which is preliminary data.</text>
</comment>
<proteinExistence type="predicted"/>
<dbReference type="EMBL" id="WPIN01000012">
    <property type="protein sequence ID" value="MVM33629.1"/>
    <property type="molecule type" value="Genomic_DNA"/>
</dbReference>
<name>A0A7K1SIH9_9BACT</name>
<accession>A0A7K1SIH9</accession>
<evidence type="ECO:0000313" key="3">
    <source>
        <dbReference type="Proteomes" id="UP000436006"/>
    </source>
</evidence>
<reference evidence="2 3" key="1">
    <citation type="submission" date="2019-12" db="EMBL/GenBank/DDBJ databases">
        <title>Spirosoma sp. HMF4905 genome sequencing and assembly.</title>
        <authorList>
            <person name="Kang H."/>
            <person name="Cha I."/>
            <person name="Kim H."/>
            <person name="Joh K."/>
        </authorList>
    </citation>
    <scope>NUCLEOTIDE SEQUENCE [LARGE SCALE GENOMIC DNA]</scope>
    <source>
        <strain evidence="2 3">HMF4905</strain>
    </source>
</reference>
<sequence>MFILLSTFLKVAIPLVSLAMLLVGYLLYRTLSTVKLDAEQKRLYGLTPIEFPEQHTRVAKDQPEYRPLPAHFKEGDQGQMVACWQLAPLDRLKILLTGKLWCSMWTFHKPVQPLFFSVNKADVLEPTT</sequence>
<dbReference type="AlphaFoldDB" id="A0A7K1SIH9"/>
<keyword evidence="1" id="KW-1133">Transmembrane helix</keyword>
<gene>
    <name evidence="2" type="ORF">GO755_26560</name>
</gene>
<evidence type="ECO:0000256" key="1">
    <source>
        <dbReference type="SAM" id="Phobius"/>
    </source>
</evidence>
<protein>
    <submittedName>
        <fullName evidence="2">Uncharacterized protein</fullName>
    </submittedName>
</protein>
<keyword evidence="1" id="KW-0472">Membrane</keyword>
<dbReference type="RefSeq" id="WP_157588347.1">
    <property type="nucleotide sequence ID" value="NZ_WPIN01000012.1"/>
</dbReference>